<sequence length="374" mass="41237">MEILIQNATIYPITSSKLEKASLLIRNGKIAAIEEKIEATAEMTVIDGENKFLLPGFIDAHTHLGLYDEGTGWAGNDANETIEALTPHIRAIDGVYPLDIGFNDAVKFGVTTVHVMPGSANVIGGTTSVIKTVGKNVQKMIIKDIAGLKLALGENPKRVHSTSTKNNDITRMGIMGMLREAFYQAKRNPNEDDLRMAPIILALKREIPVRIHAHRADDILAAVRFAKEFNLDLRIEHCTEGHLIAEELTEYPVQVSVGPTLTRRSKIELKNKTWKTYSILADHGISVSITTDHPYTPIQYLNICAAIAVREGLSEQNALEGITINPAKNLGVDDRVGSLEIGKDADVVLWNHHPFHYMASPDLTIINGEIIYKK</sequence>
<evidence type="ECO:0000313" key="4">
    <source>
        <dbReference type="EMBL" id="QOY36724.1"/>
    </source>
</evidence>
<dbReference type="Proteomes" id="UP000180175">
    <property type="component" value="Chromosome"/>
</dbReference>
<dbReference type="GO" id="GO:0016810">
    <property type="term" value="F:hydrolase activity, acting on carbon-nitrogen (but not peptide) bonds"/>
    <property type="evidence" value="ECO:0007669"/>
    <property type="project" value="InterPro"/>
</dbReference>
<keyword evidence="2" id="KW-0378">Hydrolase</keyword>
<dbReference type="PANTHER" id="PTHR43135">
    <property type="entry name" value="ALPHA-D-RIBOSE 1-METHYLPHOSPHONATE 5-TRIPHOSPHATE DIPHOSPHATASE"/>
    <property type="match status" value="1"/>
</dbReference>
<evidence type="ECO:0000313" key="5">
    <source>
        <dbReference type="Proteomes" id="UP000180175"/>
    </source>
</evidence>
<reference evidence="4 5" key="3">
    <citation type="journal article" date="2019" name="Int. J. Syst. Evol. Microbiol.">
        <title>Anaerobacillus isosaccharinicus sp. nov., an alkaliphilic bacterium which degrades isosaccharinic acid.</title>
        <authorList>
            <person name="Bassil N.M."/>
            <person name="Lloyd J.R."/>
        </authorList>
    </citation>
    <scope>NUCLEOTIDE SEQUENCE [LARGE SCALE GENOMIC DNA]</scope>
    <source>
        <strain evidence="4 5">NB2006</strain>
    </source>
</reference>
<dbReference type="InterPro" id="IPR051781">
    <property type="entry name" value="Metallo-dep_Hydrolase"/>
</dbReference>
<evidence type="ECO:0000313" key="2">
    <source>
        <dbReference type="EMBL" id="OIJ10074.1"/>
    </source>
</evidence>
<dbReference type="CDD" id="cd01309">
    <property type="entry name" value="Met_dep_hydrolase_C"/>
    <property type="match status" value="1"/>
</dbReference>
<dbReference type="SUPFAM" id="SSF51338">
    <property type="entry name" value="Composite domain of metallo-dependent hydrolases"/>
    <property type="match status" value="1"/>
</dbReference>
<name>A0A1S2LCM3_9BACI</name>
<dbReference type="Pfam" id="PF01979">
    <property type="entry name" value="Amidohydro_1"/>
    <property type="match status" value="1"/>
</dbReference>
<dbReference type="InterPro" id="IPR006680">
    <property type="entry name" value="Amidohydro-rel"/>
</dbReference>
<dbReference type="AlphaFoldDB" id="A0A1S2LCM3"/>
<dbReference type="InterPro" id="IPR032466">
    <property type="entry name" value="Metal_Hydrolase"/>
</dbReference>
<dbReference type="EMBL" id="LQXD01000148">
    <property type="protein sequence ID" value="OIJ10074.1"/>
    <property type="molecule type" value="Genomic_DNA"/>
</dbReference>
<reference evidence="2 5" key="1">
    <citation type="submission" date="2016-10" db="EMBL/GenBank/DDBJ databases">
        <title>Draft genome sequences of four alkaliphilic bacteria belonging to the Anaerobacillus genus.</title>
        <authorList>
            <person name="Bassil N.M."/>
            <person name="Lloyd J.R."/>
        </authorList>
    </citation>
    <scope>NUCLEOTIDE SEQUENCE [LARGE SCALE GENOMIC DNA]</scope>
    <source>
        <strain evidence="2 5">NB2006</strain>
    </source>
</reference>
<organism evidence="2 5">
    <name type="scientific">Anaerobacillus isosaccharinicus</name>
    <dbReference type="NCBI Taxonomy" id="1532552"/>
    <lineage>
        <taxon>Bacteria</taxon>
        <taxon>Bacillati</taxon>
        <taxon>Bacillota</taxon>
        <taxon>Bacilli</taxon>
        <taxon>Bacillales</taxon>
        <taxon>Bacillaceae</taxon>
        <taxon>Anaerobacillus</taxon>
    </lineage>
</organism>
<dbReference type="RefSeq" id="WP_071316703.1">
    <property type="nucleotide sequence ID" value="NZ_CP063356.2"/>
</dbReference>
<dbReference type="InterPro" id="IPR011059">
    <property type="entry name" value="Metal-dep_hydrolase_composite"/>
</dbReference>
<proteinExistence type="predicted"/>
<protein>
    <submittedName>
        <fullName evidence="2">Amidohydrolase</fullName>
    </submittedName>
</protein>
<feature type="domain" description="Amidohydrolase-related" evidence="1">
    <location>
        <begin position="52"/>
        <end position="370"/>
    </location>
</feature>
<dbReference type="PANTHER" id="PTHR43135:SF3">
    <property type="entry name" value="ALPHA-D-RIBOSE 1-METHYLPHOSPHONATE 5-TRIPHOSPHATE DIPHOSPHATASE"/>
    <property type="match status" value="1"/>
</dbReference>
<dbReference type="SUPFAM" id="SSF51556">
    <property type="entry name" value="Metallo-dependent hydrolases"/>
    <property type="match status" value="1"/>
</dbReference>
<dbReference type="EMBL" id="CP063356">
    <property type="protein sequence ID" value="QOY36724.1"/>
    <property type="molecule type" value="Genomic_DNA"/>
</dbReference>
<accession>A0A1S2LCM3</accession>
<reference evidence="4" key="4">
    <citation type="submission" date="2020-10" db="EMBL/GenBank/DDBJ databases">
        <authorList>
            <person name="Bassil N.M."/>
            <person name="Lloyd J.R."/>
        </authorList>
    </citation>
    <scope>NUCLEOTIDE SEQUENCE</scope>
    <source>
        <strain evidence="4">NB2006</strain>
    </source>
</reference>
<evidence type="ECO:0000259" key="1">
    <source>
        <dbReference type="Pfam" id="PF01979"/>
    </source>
</evidence>
<dbReference type="Gene3D" id="2.30.40.10">
    <property type="entry name" value="Urease, subunit C, domain 1"/>
    <property type="match status" value="1"/>
</dbReference>
<dbReference type="KEGG" id="aia:AWH56_003450"/>
<reference evidence="4 5" key="2">
    <citation type="journal article" date="2017" name="Genome Announc.">
        <title>Draft Genome Sequences of Four Alkaliphilic Bacteria Belonging to the Anaerobacillus Genus.</title>
        <authorList>
            <person name="Bassil N.M."/>
            <person name="Lloyd J.R."/>
        </authorList>
    </citation>
    <scope>NUCLEOTIDE SEQUENCE [LARGE SCALE GENOMIC DNA]</scope>
    <source>
        <strain evidence="4 5">NB2006</strain>
    </source>
</reference>
<dbReference type="EMBL" id="LQXD01000073">
    <property type="protein sequence ID" value="OIJ20194.1"/>
    <property type="molecule type" value="Genomic_DNA"/>
</dbReference>
<dbReference type="OrthoDB" id="9802793at2"/>
<keyword evidence="5" id="KW-1185">Reference proteome</keyword>
<dbReference type="Gene3D" id="3.20.20.140">
    <property type="entry name" value="Metal-dependent hydrolases"/>
    <property type="match status" value="1"/>
</dbReference>
<gene>
    <name evidence="4" type="ORF">AWH56_003450</name>
    <name evidence="3" type="ORF">AWH56_08295</name>
    <name evidence="2" type="ORF">AWH56_17100</name>
</gene>
<evidence type="ECO:0000313" key="3">
    <source>
        <dbReference type="EMBL" id="OIJ20194.1"/>
    </source>
</evidence>